<dbReference type="RefSeq" id="WP_039721729.1">
    <property type="nucleotide sequence ID" value="NZ_JQNX01000005.1"/>
</dbReference>
<evidence type="ECO:0000256" key="4">
    <source>
        <dbReference type="ARBA" id="ARBA00022695"/>
    </source>
</evidence>
<dbReference type="CDD" id="cd12113">
    <property type="entry name" value="PHP_PolIIIA_DnaE3"/>
    <property type="match status" value="1"/>
</dbReference>
<name>A0ABR4ZVW9_9BACT</name>
<evidence type="ECO:0000256" key="2">
    <source>
        <dbReference type="ARBA" id="ARBA00019114"/>
    </source>
</evidence>
<dbReference type="InterPro" id="IPR011708">
    <property type="entry name" value="DNA_pol3_alpha_NTPase_dom"/>
</dbReference>
<gene>
    <name evidence="9" type="primary">dnaE</name>
    <name evidence="9" type="ORF">A946_08020</name>
</gene>
<evidence type="ECO:0000256" key="3">
    <source>
        <dbReference type="ARBA" id="ARBA00022679"/>
    </source>
</evidence>
<evidence type="ECO:0000256" key="7">
    <source>
        <dbReference type="ARBA" id="ARBA00049244"/>
    </source>
</evidence>
<dbReference type="Pfam" id="PF17657">
    <property type="entry name" value="DNA_pol3_finger"/>
    <property type="match status" value="1"/>
</dbReference>
<proteinExistence type="predicted"/>
<dbReference type="InterPro" id="IPR004013">
    <property type="entry name" value="PHP_dom"/>
</dbReference>
<protein>
    <recommendedName>
        <fullName evidence="2">DNA polymerase III subunit alpha</fullName>
        <ecNumber evidence="1">2.7.7.7</ecNumber>
    </recommendedName>
</protein>
<feature type="domain" description="Polymerase/histidinol phosphatase N-terminal" evidence="8">
    <location>
        <begin position="6"/>
        <end position="73"/>
    </location>
</feature>
<dbReference type="InterPro" id="IPR003141">
    <property type="entry name" value="Pol/His_phosphatase_N"/>
</dbReference>
<reference evidence="9 10" key="1">
    <citation type="submission" date="2014-08" db="EMBL/GenBank/DDBJ databases">
        <title>Methylacidiphilum kamchatkense strain Kam1 draft genome sequence.</title>
        <authorList>
            <person name="Birkeland N.-K."/>
            <person name="Erikstad H.A."/>
        </authorList>
    </citation>
    <scope>NUCLEOTIDE SEQUENCE [LARGE SCALE GENOMIC DNA]</scope>
    <source>
        <strain evidence="9 10">Kam1</strain>
    </source>
</reference>
<dbReference type="EC" id="2.7.7.7" evidence="1"/>
<dbReference type="NCBIfam" id="TIGR00594">
    <property type="entry name" value="polc"/>
    <property type="match status" value="1"/>
</dbReference>
<dbReference type="SUPFAM" id="SSF89550">
    <property type="entry name" value="PHP domain-like"/>
    <property type="match status" value="1"/>
</dbReference>
<dbReference type="CDD" id="cd04485">
    <property type="entry name" value="DnaE_OBF"/>
    <property type="match status" value="1"/>
</dbReference>
<keyword evidence="6" id="KW-0239">DNA-directed DNA polymerase</keyword>
<evidence type="ECO:0000313" key="10">
    <source>
        <dbReference type="Proteomes" id="UP000031594"/>
    </source>
</evidence>
<dbReference type="NCBIfam" id="NF004226">
    <property type="entry name" value="PRK05673.1"/>
    <property type="match status" value="1"/>
</dbReference>
<dbReference type="Pfam" id="PF14579">
    <property type="entry name" value="HHH_6"/>
    <property type="match status" value="1"/>
</dbReference>
<dbReference type="InterPro" id="IPR016195">
    <property type="entry name" value="Pol/histidinol_Pase-like"/>
</dbReference>
<dbReference type="Pfam" id="PF07733">
    <property type="entry name" value="DNA_pol3_alpha"/>
    <property type="match status" value="1"/>
</dbReference>
<dbReference type="InterPro" id="IPR040982">
    <property type="entry name" value="DNA_pol3_finger"/>
</dbReference>
<keyword evidence="3 9" id="KW-0808">Transferase</keyword>
<evidence type="ECO:0000256" key="1">
    <source>
        <dbReference type="ARBA" id="ARBA00012417"/>
    </source>
</evidence>
<keyword evidence="10" id="KW-1185">Reference proteome</keyword>
<evidence type="ECO:0000313" key="9">
    <source>
        <dbReference type="EMBL" id="KIE58410.1"/>
    </source>
</evidence>
<dbReference type="NCBIfam" id="NF005298">
    <property type="entry name" value="PRK06826.1"/>
    <property type="match status" value="1"/>
</dbReference>
<dbReference type="InterPro" id="IPR004805">
    <property type="entry name" value="DnaE2/DnaE/PolC"/>
</dbReference>
<comment type="caution">
    <text evidence="9">The sequence shown here is derived from an EMBL/GenBank/DDBJ whole genome shotgun (WGS) entry which is preliminary data.</text>
</comment>
<dbReference type="Proteomes" id="UP000031594">
    <property type="component" value="Unassembled WGS sequence"/>
</dbReference>
<evidence type="ECO:0000256" key="6">
    <source>
        <dbReference type="ARBA" id="ARBA00022932"/>
    </source>
</evidence>
<dbReference type="GO" id="GO:0003887">
    <property type="term" value="F:DNA-directed DNA polymerase activity"/>
    <property type="evidence" value="ECO:0007669"/>
    <property type="project" value="UniProtKB-EC"/>
</dbReference>
<evidence type="ECO:0000259" key="8">
    <source>
        <dbReference type="SMART" id="SM00481"/>
    </source>
</evidence>
<dbReference type="Pfam" id="PF02811">
    <property type="entry name" value="PHP"/>
    <property type="match status" value="1"/>
</dbReference>
<dbReference type="Gene3D" id="1.10.10.1600">
    <property type="entry name" value="Bacterial DNA polymerase III alpha subunit, thumb domain"/>
    <property type="match status" value="1"/>
</dbReference>
<dbReference type="Gene3D" id="3.20.20.140">
    <property type="entry name" value="Metal-dependent hydrolases"/>
    <property type="match status" value="1"/>
</dbReference>
<organism evidence="9 10">
    <name type="scientific">Methylacidiphilum kamchatkense Kam1</name>
    <dbReference type="NCBI Taxonomy" id="1202785"/>
    <lineage>
        <taxon>Bacteria</taxon>
        <taxon>Pseudomonadati</taxon>
        <taxon>Verrucomicrobiota</taxon>
        <taxon>Methylacidiphilae</taxon>
        <taxon>Methylacidiphilales</taxon>
        <taxon>Methylacidiphilaceae</taxon>
        <taxon>Methylacidiphilum (ex Ratnadevi et al. 2023)</taxon>
    </lineage>
</organism>
<evidence type="ECO:0000256" key="5">
    <source>
        <dbReference type="ARBA" id="ARBA00022705"/>
    </source>
</evidence>
<sequence length="1161" mass="131627">MSDGFVHLHLHSEYSLLDASARIKDIVNKAKQLGMPAVALTDHGNLYGTIEFYKACIQENIKPIIGCEAYITAGSRFDRKGNREKIYHITLLAKNQQGYKNLLRLISLAHLEGFYYKPRIDRSLLKEYGQGIIGTSGCMNGEIPQKILEGDIKAAKKLTEEYSRLFDPNCFYLEIQNHGLKEEATIREVLADFSKSLGLPLVATNDVHYIEQEDSQFHDVLLCIGTASQINDTKRKKYPCAEFYFKSLQQMEELFKEYPQALENTLTIANQCDVSIELGKNRFPAYHPPAPYSQEEYLKKLCYEGLEKRFGDRNLEEKEKIKKRLDYELSIIEKTGFSSYFLIVWDFIHYAKKEGIPVGPGRGSAAGSLTAYVLEITDIDPLKYGLVFERFLNPQRVSPPDIDIDFCYNRRSEVIDYVRKKYGQRSVAQIITFGTMGAKMAVRDVARVLGLSYQEADRIAKMIPTDSSMTIEKAKELNPLLQQLYAHDPQCQEVLNIASKLEGLTRQAGVHAAGVVISDGDLLDFVPLSRGDHEEIVTQWSMEPIAEIGLLKMDFLGLKTLTVISECLELIKKSGENQTLDPNRFPLDDKKTYELLRLGWTIGVFQLESPGMVELAKKLKPGNIEDIIALVALYRPGPMENIPAYAERKLGKVPITYDHPLLEPILKDTYGVMIYQEQVMQAASVLAGYSLGESDLLRRAMGKKKPEEMRKHRSLFVKGCKEKNNIPEEKANQIFETLEKFAGYGFNKAHSACYGYLAYVTAYLKANFPVFYLCTLLSNELGDTEKISQLVSECRRMGIAVLPPDILKSEVRFSVENGAIRWGLSAIKNVGESVAEAIVRARKKHGDFASLYDLCAHLDCPLNKKFLESLIKSGACDSLRKSRKELLESLGEAMAAGNKTSKERLSGQQNLFEEPKENNPYVSDIAEEYPLNLRLQWEKELLGIYLSGHPIDEWIPLIKLFQQIPISQLQELADNTRLYIPGIITQIEKKTSQKSKKPYVKLTLEDQTGHIEVILFSDTFQAISTSEWGAKAFIVEGQINKKEESVSIRSSHLFTIEEAIEQLKPMLFLTIPEENWTPNHWKKLHDILLKHPGNAPVVLRYLTKEVVCEIATDETFKVNVFPSHLPSLLQELTALLPQDSLKLKFNKSSYNHSKQRSLHYS</sequence>
<dbReference type="InterPro" id="IPR029460">
    <property type="entry name" value="DNAPol_HHH"/>
</dbReference>
<dbReference type="SMART" id="SM00481">
    <property type="entry name" value="POLIIIAc"/>
    <property type="match status" value="1"/>
</dbReference>
<comment type="catalytic activity">
    <reaction evidence="7">
        <text>DNA(n) + a 2'-deoxyribonucleoside 5'-triphosphate = DNA(n+1) + diphosphate</text>
        <dbReference type="Rhea" id="RHEA:22508"/>
        <dbReference type="Rhea" id="RHEA-COMP:17339"/>
        <dbReference type="Rhea" id="RHEA-COMP:17340"/>
        <dbReference type="ChEBI" id="CHEBI:33019"/>
        <dbReference type="ChEBI" id="CHEBI:61560"/>
        <dbReference type="ChEBI" id="CHEBI:173112"/>
        <dbReference type="EC" id="2.7.7.7"/>
    </reaction>
</comment>
<keyword evidence="5" id="KW-0235">DNA replication</keyword>
<dbReference type="EMBL" id="JQNX01000005">
    <property type="protein sequence ID" value="KIE58410.1"/>
    <property type="molecule type" value="Genomic_DNA"/>
</dbReference>
<dbReference type="PANTHER" id="PTHR32294">
    <property type="entry name" value="DNA POLYMERASE III SUBUNIT ALPHA"/>
    <property type="match status" value="1"/>
</dbReference>
<accession>A0ABR4ZVW9</accession>
<keyword evidence="4 9" id="KW-0548">Nucleotidyltransferase</keyword>
<dbReference type="InterPro" id="IPR041931">
    <property type="entry name" value="DNA_pol3_alpha_thumb_dom"/>
</dbReference>
<dbReference type="Gene3D" id="1.10.150.870">
    <property type="match status" value="1"/>
</dbReference>
<dbReference type="PANTHER" id="PTHR32294:SF0">
    <property type="entry name" value="DNA POLYMERASE III SUBUNIT ALPHA"/>
    <property type="match status" value="1"/>
</dbReference>